<feature type="signal peptide" evidence="1">
    <location>
        <begin position="1"/>
        <end position="18"/>
    </location>
</feature>
<feature type="chain" id="PRO_5042828718" evidence="1">
    <location>
        <begin position="19"/>
        <end position="146"/>
    </location>
</feature>
<proteinExistence type="predicted"/>
<dbReference type="AlphaFoldDB" id="A0AAN7WEU4"/>
<organism evidence="2 3">
    <name type="scientific">Elasticomyces elasticus</name>
    <dbReference type="NCBI Taxonomy" id="574655"/>
    <lineage>
        <taxon>Eukaryota</taxon>
        <taxon>Fungi</taxon>
        <taxon>Dikarya</taxon>
        <taxon>Ascomycota</taxon>
        <taxon>Pezizomycotina</taxon>
        <taxon>Dothideomycetes</taxon>
        <taxon>Dothideomycetidae</taxon>
        <taxon>Mycosphaerellales</taxon>
        <taxon>Teratosphaeriaceae</taxon>
        <taxon>Elasticomyces</taxon>
    </lineage>
</organism>
<name>A0AAN7WEU4_9PEZI</name>
<evidence type="ECO:0000256" key="1">
    <source>
        <dbReference type="SAM" id="SignalP"/>
    </source>
</evidence>
<reference evidence="2" key="1">
    <citation type="submission" date="2023-08" db="EMBL/GenBank/DDBJ databases">
        <title>Black Yeasts Isolated from many extreme environments.</title>
        <authorList>
            <person name="Coleine C."/>
            <person name="Stajich J.E."/>
            <person name="Selbmann L."/>
        </authorList>
    </citation>
    <scope>NUCLEOTIDE SEQUENCE</scope>
    <source>
        <strain evidence="2">CCFEE 5810</strain>
    </source>
</reference>
<dbReference type="Proteomes" id="UP001310594">
    <property type="component" value="Unassembled WGS sequence"/>
</dbReference>
<protein>
    <submittedName>
        <fullName evidence="2">Uncharacterized protein</fullName>
    </submittedName>
</protein>
<dbReference type="EMBL" id="JAVRQU010000001">
    <property type="protein sequence ID" value="KAK5707982.1"/>
    <property type="molecule type" value="Genomic_DNA"/>
</dbReference>
<evidence type="ECO:0000313" key="3">
    <source>
        <dbReference type="Proteomes" id="UP001310594"/>
    </source>
</evidence>
<comment type="caution">
    <text evidence="2">The sequence shown here is derived from an EMBL/GenBank/DDBJ whole genome shotgun (WGS) entry which is preliminary data.</text>
</comment>
<sequence>MHFAVAVTALALAGSVVASPVVKRNGAENYSVPQYQIRDLEVTIVNIINDLAQVNTTAYKLDYATGSAQLQTLVNTVQGPQSCGPHLPPPPTSRVEAIINLQNSTMALQQLSLDLLDPANTVEANSFNNDICIAKNAYNAQGGFSG</sequence>
<accession>A0AAN7WEU4</accession>
<keyword evidence="1" id="KW-0732">Signal</keyword>
<gene>
    <name evidence="2" type="ORF">LTR97_000521</name>
</gene>
<evidence type="ECO:0000313" key="2">
    <source>
        <dbReference type="EMBL" id="KAK5707982.1"/>
    </source>
</evidence>